<evidence type="ECO:0000313" key="9">
    <source>
        <dbReference type="EMBL" id="WIM05170.1"/>
    </source>
</evidence>
<reference evidence="9" key="1">
    <citation type="journal article" date="2023" name="Nat. Microbiol.">
        <title>Enrichment and characterization of a nitric oxide-reducing microbial community in a continuous bioreactor.</title>
        <authorList>
            <person name="Garrido-Amador P."/>
            <person name="Stortenbeker N."/>
            <person name="Wessels H.J.C.T."/>
            <person name="Speth D.R."/>
            <person name="Garcia-Heredia I."/>
            <person name="Kartal B."/>
        </authorList>
    </citation>
    <scope>NUCLEOTIDE SEQUENCE</scope>
    <source>
        <strain evidence="9">MAG1</strain>
    </source>
</reference>
<dbReference type="EMBL" id="CP107246">
    <property type="protein sequence ID" value="WIM05170.1"/>
    <property type="molecule type" value="Genomic_DNA"/>
</dbReference>
<dbReference type="InterPro" id="IPR003439">
    <property type="entry name" value="ABC_transporter-like_ATP-bd"/>
</dbReference>
<dbReference type="SMART" id="SM00382">
    <property type="entry name" value="AAA"/>
    <property type="match status" value="1"/>
</dbReference>
<keyword evidence="3" id="KW-0547">Nucleotide-binding</keyword>
<keyword evidence="4" id="KW-0201">Cytochrome c-type biogenesis</keyword>
<evidence type="ECO:0000256" key="1">
    <source>
        <dbReference type="ARBA" id="ARBA00022448"/>
    </source>
</evidence>
<evidence type="ECO:0000256" key="2">
    <source>
        <dbReference type="ARBA" id="ARBA00022475"/>
    </source>
</evidence>
<dbReference type="InterPro" id="IPR003593">
    <property type="entry name" value="AAA+_ATPase"/>
</dbReference>
<dbReference type="SUPFAM" id="SSF52540">
    <property type="entry name" value="P-loop containing nucleoside triphosphate hydrolases"/>
    <property type="match status" value="1"/>
</dbReference>
<evidence type="ECO:0000256" key="3">
    <source>
        <dbReference type="ARBA" id="ARBA00022741"/>
    </source>
</evidence>
<dbReference type="AlphaFoldDB" id="A0AA49FKD2"/>
<keyword evidence="1" id="KW-0813">Transport</keyword>
<dbReference type="PANTHER" id="PTHR43499:SF1">
    <property type="entry name" value="ABC TRANSPORTER I FAMILY MEMBER 1"/>
    <property type="match status" value="1"/>
</dbReference>
<gene>
    <name evidence="9" type="primary">ccmA</name>
    <name evidence="9" type="ORF">OHM77_10745</name>
</gene>
<evidence type="ECO:0000256" key="5">
    <source>
        <dbReference type="ARBA" id="ARBA00022840"/>
    </source>
</evidence>
<dbReference type="PROSITE" id="PS00211">
    <property type="entry name" value="ABC_TRANSPORTER_1"/>
    <property type="match status" value="1"/>
</dbReference>
<dbReference type="GO" id="GO:0005524">
    <property type="term" value="F:ATP binding"/>
    <property type="evidence" value="ECO:0007669"/>
    <property type="project" value="UniProtKB-KW"/>
</dbReference>
<dbReference type="PANTHER" id="PTHR43499">
    <property type="entry name" value="ABC TRANSPORTER I FAMILY MEMBER 1"/>
    <property type="match status" value="1"/>
</dbReference>
<evidence type="ECO:0000256" key="7">
    <source>
        <dbReference type="ARBA" id="ARBA00023136"/>
    </source>
</evidence>
<sequence length="201" mass="21725">MLTAIGLSCVRGERRLFAGLDLAVGPGEWLHVQGENGAGKTTLLRALVGLAHPAEGEIRWRGEPIAHSGEDYRREMLYLGHHGAVKEELTPLENLRLSAALDGIALPEREALATLVRFGLRGREELPVRFLSAGQKRRVLLARLATKKAPLWVLDEPFTALDVKAVEMLSALIGEHLASGGMAILTSHQAMPIPGGKALKL</sequence>
<keyword evidence="7" id="KW-0472">Membrane</keyword>
<keyword evidence="2" id="KW-1003">Cell membrane</keyword>
<dbReference type="Proteomes" id="UP001234916">
    <property type="component" value="Chromosome"/>
</dbReference>
<organism evidence="9">
    <name type="scientific">Candidatus Nitricoxidivorans perseverans</name>
    <dbReference type="NCBI Taxonomy" id="2975601"/>
    <lineage>
        <taxon>Bacteria</taxon>
        <taxon>Pseudomonadati</taxon>
        <taxon>Pseudomonadota</taxon>
        <taxon>Betaproteobacteria</taxon>
        <taxon>Nitrosomonadales</taxon>
        <taxon>Sterolibacteriaceae</taxon>
        <taxon>Candidatus Nitricoxidivorans</taxon>
    </lineage>
</organism>
<dbReference type="GO" id="GO:0017004">
    <property type="term" value="P:cytochrome complex assembly"/>
    <property type="evidence" value="ECO:0007669"/>
    <property type="project" value="UniProtKB-KW"/>
</dbReference>
<keyword evidence="6" id="KW-1278">Translocase</keyword>
<evidence type="ECO:0000256" key="4">
    <source>
        <dbReference type="ARBA" id="ARBA00022748"/>
    </source>
</evidence>
<dbReference type="Pfam" id="PF00005">
    <property type="entry name" value="ABC_tran"/>
    <property type="match status" value="1"/>
</dbReference>
<dbReference type="InterPro" id="IPR027417">
    <property type="entry name" value="P-loop_NTPase"/>
</dbReference>
<dbReference type="InterPro" id="IPR005895">
    <property type="entry name" value="ABC_transptr_haem_export_CcmA"/>
</dbReference>
<dbReference type="Gene3D" id="3.40.50.300">
    <property type="entry name" value="P-loop containing nucleotide triphosphate hydrolases"/>
    <property type="match status" value="1"/>
</dbReference>
<evidence type="ECO:0000256" key="6">
    <source>
        <dbReference type="ARBA" id="ARBA00022967"/>
    </source>
</evidence>
<accession>A0AA49FKD2</accession>
<proteinExistence type="predicted"/>
<dbReference type="GO" id="GO:0022857">
    <property type="term" value="F:transmembrane transporter activity"/>
    <property type="evidence" value="ECO:0007669"/>
    <property type="project" value="InterPro"/>
</dbReference>
<dbReference type="NCBIfam" id="NF010061">
    <property type="entry name" value="PRK13538.1"/>
    <property type="match status" value="1"/>
</dbReference>
<dbReference type="KEGG" id="npv:OHM77_10745"/>
<dbReference type="GO" id="GO:0016887">
    <property type="term" value="F:ATP hydrolysis activity"/>
    <property type="evidence" value="ECO:0007669"/>
    <property type="project" value="InterPro"/>
</dbReference>
<dbReference type="NCBIfam" id="TIGR01189">
    <property type="entry name" value="ccmA"/>
    <property type="match status" value="1"/>
</dbReference>
<keyword evidence="5" id="KW-0067">ATP-binding</keyword>
<evidence type="ECO:0000259" key="8">
    <source>
        <dbReference type="PROSITE" id="PS50893"/>
    </source>
</evidence>
<dbReference type="PROSITE" id="PS50893">
    <property type="entry name" value="ABC_TRANSPORTER_2"/>
    <property type="match status" value="1"/>
</dbReference>
<name>A0AA49FKD2_9PROT</name>
<feature type="domain" description="ABC transporter" evidence="8">
    <location>
        <begin position="2"/>
        <end position="201"/>
    </location>
</feature>
<protein>
    <submittedName>
        <fullName evidence="9">Cytochrome c biogenesis heme-transporting ATPase CcmA</fullName>
    </submittedName>
</protein>
<dbReference type="InterPro" id="IPR017871">
    <property type="entry name" value="ABC_transporter-like_CS"/>
</dbReference>